<proteinExistence type="predicted"/>
<accession>A0A6M0RQQ9</accession>
<dbReference type="EMBL" id="QXHD01000004">
    <property type="protein sequence ID" value="NEZ58220.1"/>
    <property type="molecule type" value="Genomic_DNA"/>
</dbReference>
<sequence>MTRNYTDTLKLSETIVDAIPALHPNHMLLCLVFSRLAETAFRVGHATLADLNSCIDQYPQTVNLLANELECDPSLVKTFVGDGLVGGDDVMNAIQNWAWDFPSTS</sequence>
<reference evidence="1 2" key="1">
    <citation type="journal article" date="2020" name="Microb. Ecol.">
        <title>Ecogenomics of the Marine Benthic Filamentous Cyanobacterium Adonisia.</title>
        <authorList>
            <person name="Walter J.M."/>
            <person name="Coutinho F.H."/>
            <person name="Leomil L."/>
            <person name="Hargreaves P.I."/>
            <person name="Campeao M.E."/>
            <person name="Vieira V.V."/>
            <person name="Silva B.S."/>
            <person name="Fistarol G.O."/>
            <person name="Salomon P.S."/>
            <person name="Sawabe T."/>
            <person name="Mino S."/>
            <person name="Hosokawa M."/>
            <person name="Miyashita H."/>
            <person name="Maruyama F."/>
            <person name="van Verk M.C."/>
            <person name="Dutilh B.E."/>
            <person name="Thompson C.C."/>
            <person name="Thompson F.L."/>
        </authorList>
    </citation>
    <scope>NUCLEOTIDE SEQUENCE [LARGE SCALE GENOMIC DNA]</scope>
    <source>
        <strain evidence="1 2">CCMR0081</strain>
    </source>
</reference>
<keyword evidence="2" id="KW-1185">Reference proteome</keyword>
<comment type="caution">
    <text evidence="1">The sequence shown here is derived from an EMBL/GenBank/DDBJ whole genome shotgun (WGS) entry which is preliminary data.</text>
</comment>
<dbReference type="Proteomes" id="UP000481033">
    <property type="component" value="Unassembled WGS sequence"/>
</dbReference>
<dbReference type="RefSeq" id="WP_163700627.1">
    <property type="nucleotide sequence ID" value="NZ_QXHD01000004.1"/>
</dbReference>
<organism evidence="1 2">
    <name type="scientific">Adonisia turfae CCMR0081</name>
    <dbReference type="NCBI Taxonomy" id="2292702"/>
    <lineage>
        <taxon>Bacteria</taxon>
        <taxon>Bacillati</taxon>
        <taxon>Cyanobacteriota</taxon>
        <taxon>Adonisia</taxon>
        <taxon>Adonisia turfae</taxon>
    </lineage>
</organism>
<dbReference type="AlphaFoldDB" id="A0A6M0RQQ9"/>
<gene>
    <name evidence="1" type="ORF">DXZ20_21760</name>
</gene>
<protein>
    <submittedName>
        <fullName evidence="1">Uncharacterized protein</fullName>
    </submittedName>
</protein>
<evidence type="ECO:0000313" key="2">
    <source>
        <dbReference type="Proteomes" id="UP000481033"/>
    </source>
</evidence>
<evidence type="ECO:0000313" key="1">
    <source>
        <dbReference type="EMBL" id="NEZ58220.1"/>
    </source>
</evidence>
<name>A0A6M0RQQ9_9CYAN</name>